<dbReference type="PRINTS" id="PR00111">
    <property type="entry name" value="ABHYDROLASE"/>
</dbReference>
<dbReference type="InterPro" id="IPR000073">
    <property type="entry name" value="AB_hydrolase_1"/>
</dbReference>
<dbReference type="GO" id="GO:0016787">
    <property type="term" value="F:hydrolase activity"/>
    <property type="evidence" value="ECO:0007669"/>
    <property type="project" value="UniProtKB-KW"/>
</dbReference>
<dbReference type="InterPro" id="IPR029058">
    <property type="entry name" value="AB_hydrolase_fold"/>
</dbReference>
<evidence type="ECO:0000313" key="4">
    <source>
        <dbReference type="Proteomes" id="UP000315628"/>
    </source>
</evidence>
<dbReference type="SUPFAM" id="SSF53474">
    <property type="entry name" value="alpha/beta-Hydrolases"/>
    <property type="match status" value="1"/>
</dbReference>
<proteinExistence type="predicted"/>
<keyword evidence="1" id="KW-0378">Hydrolase</keyword>
<dbReference type="PANTHER" id="PTHR46118:SF4">
    <property type="entry name" value="PROTEIN ABHD11"/>
    <property type="match status" value="1"/>
</dbReference>
<name>A0A560W9L7_9MICO</name>
<dbReference type="RefSeq" id="WP_246074614.1">
    <property type="nucleotide sequence ID" value="NZ_BAAAYT010000005.1"/>
</dbReference>
<dbReference type="EMBL" id="VIUW01000003">
    <property type="protein sequence ID" value="TWD14326.1"/>
    <property type="molecule type" value="Genomic_DNA"/>
</dbReference>
<accession>A0A560W9L7</accession>
<dbReference type="Proteomes" id="UP000315628">
    <property type="component" value="Unassembled WGS sequence"/>
</dbReference>
<feature type="domain" description="AB hydrolase-1" evidence="2">
    <location>
        <begin position="22"/>
        <end position="251"/>
    </location>
</feature>
<keyword evidence="4" id="KW-1185">Reference proteome</keyword>
<evidence type="ECO:0000256" key="1">
    <source>
        <dbReference type="ARBA" id="ARBA00022801"/>
    </source>
</evidence>
<dbReference type="Gene3D" id="3.40.50.1820">
    <property type="entry name" value="alpha/beta hydrolase"/>
    <property type="match status" value="1"/>
</dbReference>
<comment type="caution">
    <text evidence="3">The sequence shown here is derived from an EMBL/GenBank/DDBJ whole genome shotgun (WGS) entry which is preliminary data.</text>
</comment>
<evidence type="ECO:0000313" key="3">
    <source>
        <dbReference type="EMBL" id="TWD14326.1"/>
    </source>
</evidence>
<reference evidence="3 4" key="1">
    <citation type="submission" date="2019-06" db="EMBL/GenBank/DDBJ databases">
        <title>Sequencing the genomes of 1000 actinobacteria strains.</title>
        <authorList>
            <person name="Klenk H.-P."/>
        </authorList>
    </citation>
    <scope>NUCLEOTIDE SEQUENCE [LARGE SCALE GENOMIC DNA]</scope>
    <source>
        <strain evidence="3 4">DSM 18935</strain>
    </source>
</reference>
<dbReference type="PANTHER" id="PTHR46118">
    <property type="entry name" value="PROTEIN ABHD11"/>
    <property type="match status" value="1"/>
</dbReference>
<protein>
    <submittedName>
        <fullName evidence="3">Pimeloyl-ACP methyl ester carboxylesterase</fullName>
    </submittedName>
</protein>
<sequence>MTSEQLTLHTTTKGEGERRVAYCHGLFGQGKNWGTVAGSTSDLATSTLVDMPNHGRSPWTEEFDYAQAADALAETLVGIDDSGSWTVVGHSMGGKIAMMLALRHPELLDRLVVVDISPVDYEETEDIDRFVTAMQELDLGSIERRADADDALSEDIPDKGVRAFILQNLRRTDDGWRWQLNIDLLARSLEQLRGWPAGQAEGLTYEGPVTWVGGEDSGYVKDEMTETMREYFPYARLVTVKDAGHWVHAEQPEVFERIIRRALTADD</sequence>
<gene>
    <name evidence="3" type="ORF">FB557_1735</name>
</gene>
<dbReference type="Pfam" id="PF00561">
    <property type="entry name" value="Abhydrolase_1"/>
    <property type="match status" value="1"/>
</dbReference>
<dbReference type="AlphaFoldDB" id="A0A560W9L7"/>
<evidence type="ECO:0000259" key="2">
    <source>
        <dbReference type="Pfam" id="PF00561"/>
    </source>
</evidence>
<organism evidence="3 4">
    <name type="scientific">Marihabitans asiaticum</name>
    <dbReference type="NCBI Taxonomy" id="415218"/>
    <lineage>
        <taxon>Bacteria</taxon>
        <taxon>Bacillati</taxon>
        <taxon>Actinomycetota</taxon>
        <taxon>Actinomycetes</taxon>
        <taxon>Micrococcales</taxon>
        <taxon>Intrasporangiaceae</taxon>
        <taxon>Marihabitans</taxon>
    </lineage>
</organism>